<keyword evidence="2" id="KW-1185">Reference proteome</keyword>
<reference evidence="1" key="2">
    <citation type="submission" date="2022-06" db="UniProtKB">
        <authorList>
            <consortium name="EnsemblMetazoa"/>
        </authorList>
    </citation>
    <scope>IDENTIFICATION</scope>
    <source>
        <strain evidence="1">DF5081</strain>
    </source>
</reference>
<dbReference type="Proteomes" id="UP000005237">
    <property type="component" value="Unassembled WGS sequence"/>
</dbReference>
<reference evidence="2" key="1">
    <citation type="submission" date="2010-08" db="EMBL/GenBank/DDBJ databases">
        <authorList>
            <consortium name="Caenorhabditis japonica Sequencing Consortium"/>
            <person name="Wilson R.K."/>
        </authorList>
    </citation>
    <scope>NUCLEOTIDE SEQUENCE [LARGE SCALE GENOMIC DNA]</scope>
    <source>
        <strain evidence="2">DF5081</strain>
    </source>
</reference>
<name>A0A8R1EKR0_CAEJA</name>
<sequence length="207" mass="23356">MTALRVTPLILRTLWFYKPRFQHYARLPGSGVSEGLQSSQLNKHQHCKIRVELHQRLRKVRGSSRSSSYSAIRSLRQQTFGSNRGILSEQNMAAESRSTTEIAINIEESLDYESLLIKLGGWNSLLTTGSAIGQSPPVATTLIFKQGNKEDFENYRPPPIILSISHIHSDKRYSGIPLPVLFSNGPARFIEFHHTVKPCFVEKIPSI</sequence>
<dbReference type="EnsemblMetazoa" id="CJA37538.1">
    <property type="protein sequence ID" value="CJA37538.1"/>
    <property type="gene ID" value="WBGene00213385"/>
</dbReference>
<evidence type="ECO:0000313" key="2">
    <source>
        <dbReference type="Proteomes" id="UP000005237"/>
    </source>
</evidence>
<accession>A0A8R1EKR0</accession>
<organism evidence="1 2">
    <name type="scientific">Caenorhabditis japonica</name>
    <dbReference type="NCBI Taxonomy" id="281687"/>
    <lineage>
        <taxon>Eukaryota</taxon>
        <taxon>Metazoa</taxon>
        <taxon>Ecdysozoa</taxon>
        <taxon>Nematoda</taxon>
        <taxon>Chromadorea</taxon>
        <taxon>Rhabditida</taxon>
        <taxon>Rhabditina</taxon>
        <taxon>Rhabditomorpha</taxon>
        <taxon>Rhabditoidea</taxon>
        <taxon>Rhabditidae</taxon>
        <taxon>Peloderinae</taxon>
        <taxon>Caenorhabditis</taxon>
    </lineage>
</organism>
<evidence type="ECO:0000313" key="1">
    <source>
        <dbReference type="EnsemblMetazoa" id="CJA37538.1"/>
    </source>
</evidence>
<protein>
    <submittedName>
        <fullName evidence="1">Uncharacterized protein</fullName>
    </submittedName>
</protein>
<dbReference type="AlphaFoldDB" id="A0A8R1EKR0"/>
<proteinExistence type="predicted"/>